<proteinExistence type="predicted"/>
<reference evidence="1" key="1">
    <citation type="submission" date="2019-06" db="EMBL/GenBank/DDBJ databases">
        <authorList>
            <person name="Zheng W."/>
        </authorList>
    </citation>
    <scope>NUCLEOTIDE SEQUENCE</scope>
    <source>
        <strain evidence="1">QDHG01</strain>
    </source>
</reference>
<evidence type="ECO:0000313" key="1">
    <source>
        <dbReference type="EMBL" id="TNV76905.1"/>
    </source>
</evidence>
<evidence type="ECO:0000313" key="2">
    <source>
        <dbReference type="Proteomes" id="UP000785679"/>
    </source>
</evidence>
<sequence length="67" mass="7331">MTKLYMTVTNLKPEATPFALAKESRMMQGTTAGTPVLISYDSVTVPEAAKYLTIGMSVIFMICTFAF</sequence>
<keyword evidence="2" id="KW-1185">Reference proteome</keyword>
<gene>
    <name evidence="1" type="ORF">FGO68_gene2877</name>
</gene>
<accession>A0A8J8NLT5</accession>
<name>A0A8J8NLT5_HALGN</name>
<comment type="caution">
    <text evidence="1">The sequence shown here is derived from an EMBL/GenBank/DDBJ whole genome shotgun (WGS) entry which is preliminary data.</text>
</comment>
<dbReference type="Proteomes" id="UP000785679">
    <property type="component" value="Unassembled WGS sequence"/>
</dbReference>
<dbReference type="AlphaFoldDB" id="A0A8J8NLT5"/>
<dbReference type="EMBL" id="RRYP01012756">
    <property type="protein sequence ID" value="TNV76905.1"/>
    <property type="molecule type" value="Genomic_DNA"/>
</dbReference>
<protein>
    <submittedName>
        <fullName evidence="1">Uncharacterized protein</fullName>
    </submittedName>
</protein>
<organism evidence="1 2">
    <name type="scientific">Halteria grandinella</name>
    <dbReference type="NCBI Taxonomy" id="5974"/>
    <lineage>
        <taxon>Eukaryota</taxon>
        <taxon>Sar</taxon>
        <taxon>Alveolata</taxon>
        <taxon>Ciliophora</taxon>
        <taxon>Intramacronucleata</taxon>
        <taxon>Spirotrichea</taxon>
        <taxon>Stichotrichia</taxon>
        <taxon>Sporadotrichida</taxon>
        <taxon>Halteriidae</taxon>
        <taxon>Halteria</taxon>
    </lineage>
</organism>